<accession>A0A1Q5ZVY6</accession>
<name>A0A1Q5ZVY6_9SPHI</name>
<dbReference type="OrthoDB" id="9814490at2"/>
<comment type="similarity">
    <text evidence="1">Belongs to the transferase hexapeptide repeat family.</text>
</comment>
<organism evidence="5 6">
    <name type="scientific">Mucilaginibacter polytrichastri</name>
    <dbReference type="NCBI Taxonomy" id="1302689"/>
    <lineage>
        <taxon>Bacteria</taxon>
        <taxon>Pseudomonadati</taxon>
        <taxon>Bacteroidota</taxon>
        <taxon>Sphingobacteriia</taxon>
        <taxon>Sphingobacteriales</taxon>
        <taxon>Sphingobacteriaceae</taxon>
        <taxon>Mucilaginibacter</taxon>
    </lineage>
</organism>
<dbReference type="SUPFAM" id="SSF51161">
    <property type="entry name" value="Trimeric LpxA-like enzymes"/>
    <property type="match status" value="1"/>
</dbReference>
<reference evidence="5 6" key="1">
    <citation type="submission" date="2016-11" db="EMBL/GenBank/DDBJ databases">
        <title>Whole Genome Sequencing of Mucilaginibacter polytrichastri RG4-7(T) isolated from the moss sample.</title>
        <authorList>
            <person name="Li Y."/>
        </authorList>
    </citation>
    <scope>NUCLEOTIDE SEQUENCE [LARGE SCALE GENOMIC DNA]</scope>
    <source>
        <strain evidence="5 6">RG4-7</strain>
    </source>
</reference>
<dbReference type="GO" id="GO:0008374">
    <property type="term" value="F:O-acyltransferase activity"/>
    <property type="evidence" value="ECO:0007669"/>
    <property type="project" value="TreeGrafter"/>
</dbReference>
<dbReference type="RefSeq" id="WP_074493194.1">
    <property type="nucleotide sequence ID" value="NZ_FPAM01000002.1"/>
</dbReference>
<evidence type="ECO:0000313" key="5">
    <source>
        <dbReference type="EMBL" id="OKS85934.1"/>
    </source>
</evidence>
<evidence type="ECO:0000256" key="3">
    <source>
        <dbReference type="ARBA" id="ARBA00022737"/>
    </source>
</evidence>
<evidence type="ECO:0000256" key="1">
    <source>
        <dbReference type="ARBA" id="ARBA00007274"/>
    </source>
</evidence>
<proteinExistence type="inferred from homology"/>
<sequence length="204" mass="22173">MSLKEKIKENPSLKAFVHWMLIPSGEARPRLWVKWFVNPFIHKRGKGAVVHSRIRLDVLPFNRFELGANSAIESFSTINNGVGDVLIGNRTLIGMSNVIIGPVTVGNNVIFAQNIVASALNHVYTDVNVPIVDQPVITSPIIIEDDCWIAANVVITSGVTIGKHSVVAGGAVVTKSIPPFSVAAGNPAKVIKKYDFDAKEWVRV</sequence>
<dbReference type="InterPro" id="IPR018357">
    <property type="entry name" value="Hexapep_transf_CS"/>
</dbReference>
<dbReference type="Pfam" id="PF00132">
    <property type="entry name" value="Hexapep"/>
    <property type="match status" value="1"/>
</dbReference>
<evidence type="ECO:0000313" key="6">
    <source>
        <dbReference type="Proteomes" id="UP000186720"/>
    </source>
</evidence>
<dbReference type="InterPro" id="IPR001451">
    <property type="entry name" value="Hexapep"/>
</dbReference>
<keyword evidence="6" id="KW-1185">Reference proteome</keyword>
<dbReference type="GO" id="GO:0005829">
    <property type="term" value="C:cytosol"/>
    <property type="evidence" value="ECO:0007669"/>
    <property type="project" value="TreeGrafter"/>
</dbReference>
<dbReference type="PANTHER" id="PTHR23416:SF23">
    <property type="entry name" value="ACETYLTRANSFERASE C18B11.09C-RELATED"/>
    <property type="match status" value="1"/>
</dbReference>
<gene>
    <name evidence="5" type="ORF">RG47T_1381</name>
</gene>
<dbReference type="Pfam" id="PF14602">
    <property type="entry name" value="Hexapep_2"/>
    <property type="match status" value="1"/>
</dbReference>
<dbReference type="PROSITE" id="PS00101">
    <property type="entry name" value="HEXAPEP_TRANSFERASES"/>
    <property type="match status" value="1"/>
</dbReference>
<dbReference type="PANTHER" id="PTHR23416">
    <property type="entry name" value="SIALIC ACID SYNTHASE-RELATED"/>
    <property type="match status" value="1"/>
</dbReference>
<keyword evidence="3" id="KW-0677">Repeat</keyword>
<dbReference type="Gene3D" id="2.160.10.10">
    <property type="entry name" value="Hexapeptide repeat proteins"/>
    <property type="match status" value="2"/>
</dbReference>
<dbReference type="InterPro" id="IPR051159">
    <property type="entry name" value="Hexapeptide_acetyltransf"/>
</dbReference>
<dbReference type="EMBL" id="MPPL01000001">
    <property type="protein sequence ID" value="OKS85934.1"/>
    <property type="molecule type" value="Genomic_DNA"/>
</dbReference>
<keyword evidence="4" id="KW-0012">Acyltransferase</keyword>
<evidence type="ECO:0000256" key="4">
    <source>
        <dbReference type="ARBA" id="ARBA00023315"/>
    </source>
</evidence>
<comment type="caution">
    <text evidence="5">The sequence shown here is derived from an EMBL/GenBank/DDBJ whole genome shotgun (WGS) entry which is preliminary data.</text>
</comment>
<dbReference type="STRING" id="1302689.RG47T_1381"/>
<dbReference type="AlphaFoldDB" id="A0A1Q5ZVY6"/>
<evidence type="ECO:0000256" key="2">
    <source>
        <dbReference type="ARBA" id="ARBA00022679"/>
    </source>
</evidence>
<dbReference type="Proteomes" id="UP000186720">
    <property type="component" value="Unassembled WGS sequence"/>
</dbReference>
<keyword evidence="2 5" id="KW-0808">Transferase</keyword>
<dbReference type="InterPro" id="IPR011004">
    <property type="entry name" value="Trimer_LpxA-like_sf"/>
</dbReference>
<protein>
    <submittedName>
        <fullName evidence="5">2,3,4,5-tetrahydropyridine-2,6-dicarboxylate N-acetyltransferase</fullName>
    </submittedName>
</protein>
<dbReference type="CDD" id="cd04647">
    <property type="entry name" value="LbH_MAT_like"/>
    <property type="match status" value="1"/>
</dbReference>